<evidence type="ECO:0000313" key="2">
    <source>
        <dbReference type="EMBL" id="KAK5928872.1"/>
    </source>
</evidence>
<reference evidence="2 3" key="1">
    <citation type="journal article" date="2023" name="Mol. Biol. Evol.">
        <title>Genomics of Secondarily Temperate Adaptation in the Only Non-Antarctic Icefish.</title>
        <authorList>
            <person name="Rivera-Colon A.G."/>
            <person name="Rayamajhi N."/>
            <person name="Minhas B.F."/>
            <person name="Madrigal G."/>
            <person name="Bilyk K.T."/>
            <person name="Yoon V."/>
            <person name="Hune M."/>
            <person name="Gregory S."/>
            <person name="Cheng C.H.C."/>
            <person name="Catchen J.M."/>
        </authorList>
    </citation>
    <scope>NUCLEOTIDE SEQUENCE [LARGE SCALE GENOMIC DNA]</scope>
    <source>
        <tissue evidence="2">White muscle</tissue>
    </source>
</reference>
<feature type="compositionally biased region" description="Pro residues" evidence="1">
    <location>
        <begin position="48"/>
        <end position="77"/>
    </location>
</feature>
<feature type="compositionally biased region" description="Pro residues" evidence="1">
    <location>
        <begin position="149"/>
        <end position="158"/>
    </location>
</feature>
<evidence type="ECO:0000313" key="3">
    <source>
        <dbReference type="Proteomes" id="UP001331515"/>
    </source>
</evidence>
<feature type="compositionally biased region" description="Pro residues" evidence="1">
    <location>
        <begin position="1"/>
        <end position="19"/>
    </location>
</feature>
<feature type="compositionally biased region" description="Low complexity" evidence="1">
    <location>
        <begin position="159"/>
        <end position="174"/>
    </location>
</feature>
<sequence>MIPPVLPCFPSPRPAPACSPRPHLRRPHSPFPSPSPIPPLSSSASPALQPPPVPPNPCPNLLPAPGAAPPPPVPPSSPSRHSPGLTSVSTRGPSLPDTLLRPLPPLVSPPAPYSPTSLSVLPTRRRASRLALPSPPRAGFQSIPLVSLAPPPAGPPLQSPRSPEASASPLGGSPPSSPLPCCLPYPPPPPGRLPRCIGSPRPTSAAPPLPITVSSYPRRPLPALSPPRPPASSP</sequence>
<dbReference type="PRINTS" id="PR01217">
    <property type="entry name" value="PRICHEXTENSN"/>
</dbReference>
<name>A0AAN8DTC1_CHAGU</name>
<dbReference type="AlphaFoldDB" id="A0AAN8DTC1"/>
<gene>
    <name evidence="2" type="ORF">CgunFtcFv8_010156</name>
</gene>
<evidence type="ECO:0000256" key="1">
    <source>
        <dbReference type="SAM" id="MobiDB-lite"/>
    </source>
</evidence>
<comment type="caution">
    <text evidence="2">The sequence shown here is derived from an EMBL/GenBank/DDBJ whole genome shotgun (WGS) entry which is preliminary data.</text>
</comment>
<dbReference type="EMBL" id="JAURVH010001517">
    <property type="protein sequence ID" value="KAK5928872.1"/>
    <property type="molecule type" value="Genomic_DNA"/>
</dbReference>
<proteinExistence type="predicted"/>
<feature type="compositionally biased region" description="Pro residues" evidence="1">
    <location>
        <begin position="219"/>
        <end position="234"/>
    </location>
</feature>
<protein>
    <submittedName>
        <fullName evidence="2">Uncharacterized protein</fullName>
    </submittedName>
</protein>
<keyword evidence="3" id="KW-1185">Reference proteome</keyword>
<feature type="compositionally biased region" description="Pro residues" evidence="1">
    <location>
        <begin position="29"/>
        <end position="39"/>
    </location>
</feature>
<feature type="compositionally biased region" description="Pro residues" evidence="1">
    <location>
        <begin position="102"/>
        <end position="113"/>
    </location>
</feature>
<feature type="region of interest" description="Disordered" evidence="1">
    <location>
        <begin position="1"/>
        <end position="234"/>
    </location>
</feature>
<feature type="compositionally biased region" description="Pro residues" evidence="1">
    <location>
        <begin position="175"/>
        <end position="192"/>
    </location>
</feature>
<organism evidence="2 3">
    <name type="scientific">Champsocephalus gunnari</name>
    <name type="common">Mackerel icefish</name>
    <dbReference type="NCBI Taxonomy" id="52237"/>
    <lineage>
        <taxon>Eukaryota</taxon>
        <taxon>Metazoa</taxon>
        <taxon>Chordata</taxon>
        <taxon>Craniata</taxon>
        <taxon>Vertebrata</taxon>
        <taxon>Euteleostomi</taxon>
        <taxon>Actinopterygii</taxon>
        <taxon>Neopterygii</taxon>
        <taxon>Teleostei</taxon>
        <taxon>Neoteleostei</taxon>
        <taxon>Acanthomorphata</taxon>
        <taxon>Eupercaria</taxon>
        <taxon>Perciformes</taxon>
        <taxon>Notothenioidei</taxon>
        <taxon>Channichthyidae</taxon>
        <taxon>Champsocephalus</taxon>
    </lineage>
</organism>
<dbReference type="Proteomes" id="UP001331515">
    <property type="component" value="Unassembled WGS sequence"/>
</dbReference>
<accession>A0AAN8DTC1</accession>